<dbReference type="EMBL" id="UGAW01000001">
    <property type="protein sequence ID" value="STG51231.1"/>
    <property type="molecule type" value="Genomic_DNA"/>
</dbReference>
<evidence type="ECO:0000313" key="1">
    <source>
        <dbReference type="EMBL" id="STG51231.1"/>
    </source>
</evidence>
<sequence length="117" mass="13447">MQVEKLRLYGVLDSDKLAPLLDRREWWLTGDYLLGELKDYANGFVVAHVDSGSCFDLSYKETTGNILQIEIPYSLLPSLITTHEGELPLAKRYRVPEKYVLSQSLMSVHLHLHRACR</sequence>
<proteinExistence type="predicted"/>
<evidence type="ECO:0000313" key="2">
    <source>
        <dbReference type="Proteomes" id="UP000254817"/>
    </source>
</evidence>
<protein>
    <submittedName>
        <fullName evidence="1">DNA phosphorothioation-dependent restriction protein DptH</fullName>
    </submittedName>
</protein>
<dbReference type="Proteomes" id="UP000254817">
    <property type="component" value="Unassembled WGS sequence"/>
</dbReference>
<organism evidence="1 2">
    <name type="scientific">Escherichia coli</name>
    <dbReference type="NCBI Taxonomy" id="562"/>
    <lineage>
        <taxon>Bacteria</taxon>
        <taxon>Pseudomonadati</taxon>
        <taxon>Pseudomonadota</taxon>
        <taxon>Gammaproteobacteria</taxon>
        <taxon>Enterobacterales</taxon>
        <taxon>Enterobacteriaceae</taxon>
        <taxon>Escherichia</taxon>
    </lineage>
</organism>
<accession>A0A376ML56</accession>
<dbReference type="AlphaFoldDB" id="A0A376ML56"/>
<name>A0A376ML56_ECOLX</name>
<gene>
    <name evidence="1" type="ORF">NCTC11112_01665</name>
</gene>
<reference evidence="1 2" key="1">
    <citation type="submission" date="2018-06" db="EMBL/GenBank/DDBJ databases">
        <authorList>
            <consortium name="Pathogen Informatics"/>
            <person name="Doyle S."/>
        </authorList>
    </citation>
    <scope>NUCLEOTIDE SEQUENCE [LARGE SCALE GENOMIC DNA]</scope>
    <source>
        <strain evidence="1 2">NCTC11112</strain>
    </source>
</reference>